<keyword evidence="2" id="KW-0812">Transmembrane</keyword>
<feature type="transmembrane region" description="Helical" evidence="2">
    <location>
        <begin position="304"/>
        <end position="326"/>
    </location>
</feature>
<feature type="transmembrane region" description="Helical" evidence="2">
    <location>
        <begin position="346"/>
        <end position="368"/>
    </location>
</feature>
<dbReference type="RefSeq" id="WP_101541145.1">
    <property type="nucleotide sequence ID" value="NZ_CAUPEW010000001.1"/>
</dbReference>
<feature type="transmembrane region" description="Helical" evidence="2">
    <location>
        <begin position="121"/>
        <end position="142"/>
    </location>
</feature>
<feature type="region of interest" description="Disordered" evidence="1">
    <location>
        <begin position="430"/>
        <end position="471"/>
    </location>
</feature>
<feature type="compositionally biased region" description="Acidic residues" evidence="1">
    <location>
        <begin position="440"/>
        <end position="456"/>
    </location>
</feature>
<organism evidence="3 4">
    <name type="scientific">Alloscardovia omnicolens</name>
    <dbReference type="NCBI Taxonomy" id="419015"/>
    <lineage>
        <taxon>Bacteria</taxon>
        <taxon>Bacillati</taxon>
        <taxon>Actinomycetota</taxon>
        <taxon>Actinomycetes</taxon>
        <taxon>Bifidobacteriales</taxon>
        <taxon>Bifidobacteriaceae</taxon>
        <taxon>Alloscardovia</taxon>
    </lineage>
</organism>
<evidence type="ECO:0000313" key="4">
    <source>
        <dbReference type="Proteomes" id="UP000242263"/>
    </source>
</evidence>
<dbReference type="InterPro" id="IPR045931">
    <property type="entry name" value="DUF6350"/>
</dbReference>
<proteinExistence type="predicted"/>
<feature type="transmembrane region" description="Helical" evidence="2">
    <location>
        <begin position="260"/>
        <end position="281"/>
    </location>
</feature>
<feature type="compositionally biased region" description="Polar residues" evidence="1">
    <location>
        <begin position="1"/>
        <end position="12"/>
    </location>
</feature>
<gene>
    <name evidence="3" type="ORF">CYJ32_00855</name>
</gene>
<feature type="transmembrane region" description="Helical" evidence="2">
    <location>
        <begin position="206"/>
        <end position="225"/>
    </location>
</feature>
<sequence length="471" mass="51693">MPQGRTISSQDYTADTTTPSAAPARSHMRSIVYGMLSAVIAFFLFALFVFLTSALFLLIAGMDAGTDLSDISSSFTAMIIVLSQGIAIKTDTLVLSIIPLGLSAICISVFRRVLLRRANTLIGNIASIVTWTAIIALVALYIRSSIASPLWAVLLYPTCIALIAYLWSRSKESPEYTWCSTQLKRYLSATTRRTIALGLRTACRILWIYALIGIVTLIMWIALGYQSMLKVFSMTHMGIGSQIMTSIFTLAWLPNLIIWALGWVLGATISIGTLGQFNLWIGQSSHLPPIPIFGVLPEPVSTQIAQRAILLVPIVCVIQLGLYSLYSPREYRLLKKRRTLTSFIDFLYPIGSFITSIIIVIPVVMLLIPASSGALGHKNLAHVGLSIGASMNTFGRPLQWGLMVAWLLALMIALLQAAFTYITDRKHTATDASENTATTDDNDETENSDLGDEDASEIFPIHNHPREDNNE</sequence>
<protein>
    <submittedName>
        <fullName evidence="3">Uncharacterized protein</fullName>
    </submittedName>
</protein>
<dbReference type="Proteomes" id="UP000242263">
    <property type="component" value="Unassembled WGS sequence"/>
</dbReference>
<evidence type="ECO:0000256" key="1">
    <source>
        <dbReference type="SAM" id="MobiDB-lite"/>
    </source>
</evidence>
<evidence type="ECO:0000256" key="2">
    <source>
        <dbReference type="SAM" id="Phobius"/>
    </source>
</evidence>
<feature type="region of interest" description="Disordered" evidence="1">
    <location>
        <begin position="1"/>
        <end position="21"/>
    </location>
</feature>
<feature type="transmembrane region" description="Helical" evidence="2">
    <location>
        <begin position="31"/>
        <end position="59"/>
    </location>
</feature>
<feature type="compositionally biased region" description="Low complexity" evidence="1">
    <location>
        <begin position="430"/>
        <end position="439"/>
    </location>
</feature>
<feature type="transmembrane region" description="Helical" evidence="2">
    <location>
        <begin position="400"/>
        <end position="422"/>
    </location>
</feature>
<feature type="transmembrane region" description="Helical" evidence="2">
    <location>
        <begin position="231"/>
        <end position="253"/>
    </location>
</feature>
<dbReference type="AlphaFoldDB" id="A0A2I1M7B6"/>
<dbReference type="Pfam" id="PF19877">
    <property type="entry name" value="DUF6350"/>
    <property type="match status" value="1"/>
</dbReference>
<keyword evidence="2" id="KW-0472">Membrane</keyword>
<feature type="transmembrane region" description="Helical" evidence="2">
    <location>
        <begin position="94"/>
        <end position="114"/>
    </location>
</feature>
<evidence type="ECO:0000313" key="3">
    <source>
        <dbReference type="EMBL" id="PKZ16022.1"/>
    </source>
</evidence>
<name>A0A2I1M7B6_9BIFI</name>
<keyword evidence="2" id="KW-1133">Transmembrane helix</keyword>
<dbReference type="EMBL" id="PKGU01000001">
    <property type="protein sequence ID" value="PKZ16022.1"/>
    <property type="molecule type" value="Genomic_DNA"/>
</dbReference>
<accession>A0A2I1M7B6</accession>
<reference evidence="3 4" key="1">
    <citation type="submission" date="2017-12" db="EMBL/GenBank/DDBJ databases">
        <title>Phylogenetic diversity of female urinary microbiome.</title>
        <authorList>
            <person name="Thomas-White K."/>
            <person name="Wolfe A.J."/>
        </authorList>
    </citation>
    <scope>NUCLEOTIDE SEQUENCE [LARGE SCALE GENOMIC DNA]</scope>
    <source>
        <strain evidence="3 4">UMB0064</strain>
    </source>
</reference>
<comment type="caution">
    <text evidence="3">The sequence shown here is derived from an EMBL/GenBank/DDBJ whole genome shotgun (WGS) entry which is preliminary data.</text>
</comment>
<feature type="transmembrane region" description="Helical" evidence="2">
    <location>
        <begin position="148"/>
        <end position="167"/>
    </location>
</feature>